<proteinExistence type="predicted"/>
<evidence type="ECO:0000313" key="2">
    <source>
        <dbReference type="Proteomes" id="UP000054359"/>
    </source>
</evidence>
<dbReference type="Proteomes" id="UP000054359">
    <property type="component" value="Unassembled WGS sequence"/>
</dbReference>
<reference evidence="1 2" key="1">
    <citation type="submission" date="2013-11" db="EMBL/GenBank/DDBJ databases">
        <title>Genome sequencing of Stegodyphus mimosarum.</title>
        <authorList>
            <person name="Bechsgaard J."/>
        </authorList>
    </citation>
    <scope>NUCLEOTIDE SEQUENCE [LARGE SCALE GENOMIC DNA]</scope>
</reference>
<dbReference type="AlphaFoldDB" id="A0A087SUR6"/>
<sequence>KKFLKIGASEINTTRIQRKRIQHPTKFCPDTTIHYFQYFGVFNNFRWKI</sequence>
<feature type="non-terminal residue" evidence="1">
    <location>
        <position position="49"/>
    </location>
</feature>
<name>A0A087SUR6_STEMI</name>
<protein>
    <submittedName>
        <fullName evidence="1">Uncharacterized protein</fullName>
    </submittedName>
</protein>
<organism evidence="1 2">
    <name type="scientific">Stegodyphus mimosarum</name>
    <name type="common">African social velvet spider</name>
    <dbReference type="NCBI Taxonomy" id="407821"/>
    <lineage>
        <taxon>Eukaryota</taxon>
        <taxon>Metazoa</taxon>
        <taxon>Ecdysozoa</taxon>
        <taxon>Arthropoda</taxon>
        <taxon>Chelicerata</taxon>
        <taxon>Arachnida</taxon>
        <taxon>Araneae</taxon>
        <taxon>Araneomorphae</taxon>
        <taxon>Entelegynae</taxon>
        <taxon>Eresoidea</taxon>
        <taxon>Eresidae</taxon>
        <taxon>Stegodyphus</taxon>
    </lineage>
</organism>
<keyword evidence="2" id="KW-1185">Reference proteome</keyword>
<feature type="non-terminal residue" evidence="1">
    <location>
        <position position="1"/>
    </location>
</feature>
<gene>
    <name evidence="1" type="ORF">X975_01689</name>
</gene>
<evidence type="ECO:0000313" key="1">
    <source>
        <dbReference type="EMBL" id="KFM56605.1"/>
    </source>
</evidence>
<dbReference type="EMBL" id="KK112046">
    <property type="protein sequence ID" value="KFM56605.1"/>
    <property type="molecule type" value="Genomic_DNA"/>
</dbReference>
<accession>A0A087SUR6</accession>